<accession>A0A1E7Z1I1</accession>
<protein>
    <submittedName>
        <fullName evidence="2">Uncharacterized protein</fullName>
    </submittedName>
</protein>
<dbReference type="RefSeq" id="WP_070134548.1">
    <property type="nucleotide sequence ID" value="NZ_MAYS01000217.1"/>
</dbReference>
<gene>
    <name evidence="2" type="ORF">BBW68_09085</name>
</gene>
<evidence type="ECO:0000313" key="3">
    <source>
        <dbReference type="Proteomes" id="UP000243534"/>
    </source>
</evidence>
<proteinExistence type="predicted"/>
<organism evidence="2 3">
    <name type="scientific">Candidatus Erwinia dacicola</name>
    <dbReference type="NCBI Taxonomy" id="252393"/>
    <lineage>
        <taxon>Bacteria</taxon>
        <taxon>Pseudomonadati</taxon>
        <taxon>Pseudomonadota</taxon>
        <taxon>Gammaproteobacteria</taxon>
        <taxon>Enterobacterales</taxon>
        <taxon>Erwiniaceae</taxon>
        <taxon>Erwinia</taxon>
    </lineage>
</organism>
<name>A0A1E7Z1I1_9GAMM</name>
<comment type="caution">
    <text evidence="2">The sequence shown here is derived from an EMBL/GenBank/DDBJ whole genome shotgun (WGS) entry which is preliminary data.</text>
</comment>
<evidence type="ECO:0000313" key="2">
    <source>
        <dbReference type="EMBL" id="OFC62584.1"/>
    </source>
</evidence>
<dbReference type="EMBL" id="MAYS01000217">
    <property type="protein sequence ID" value="OFC62584.1"/>
    <property type="molecule type" value="Genomic_DNA"/>
</dbReference>
<feature type="region of interest" description="Disordered" evidence="1">
    <location>
        <begin position="297"/>
        <end position="318"/>
    </location>
</feature>
<dbReference type="OrthoDB" id="8480896at2"/>
<dbReference type="AlphaFoldDB" id="A0A1E7Z1I1"/>
<sequence length="356" mass="40220">MNGNIELLNYSQEALKFLNETERNISRIFPLSAYVIRKVVDLVSESTKFILPNCADFIDVESFSQTHLDLARLPYPVVTFEIPWVKYTPLKKYKDFPNTLSTKRIALCIDYSDEHKQLCPVPNLDRLLESFPQGGVLVFSIYFNDHDKSWILCQGGSFVPYDNHLEKLSDAKLKLLPASVLATEQLKSADQLPEKNLTQFIVEPFIALPEFASEMERAMGGRDKLFADIILNTRDEVFAYIGACSLLNCANVIIEPVNAATPDGLRKLPPSARKKLKPAPKPKFEYKVLQISDERTSHTKSYAGATDATPGTPRRTHLRRGHIRRLKERVIWVRPAVINPGSAVGVISKDYQLKTS</sequence>
<evidence type="ECO:0000256" key="1">
    <source>
        <dbReference type="SAM" id="MobiDB-lite"/>
    </source>
</evidence>
<reference evidence="2 3" key="1">
    <citation type="submission" date="2016-07" db="EMBL/GenBank/DDBJ databases">
        <authorList>
            <person name="Yuval B."/>
        </authorList>
    </citation>
    <scope>NUCLEOTIDE SEQUENCE [LARGE SCALE GENOMIC DNA]</scope>
    <source>
        <strain evidence="2 3">IL</strain>
    </source>
</reference>
<dbReference type="Proteomes" id="UP000243534">
    <property type="component" value="Unassembled WGS sequence"/>
</dbReference>